<dbReference type="PANTHER" id="PTHR30269">
    <property type="entry name" value="TRANSMEMBRANE PROTEIN YFCA"/>
    <property type="match status" value="1"/>
</dbReference>
<dbReference type="InterPro" id="IPR002781">
    <property type="entry name" value="TM_pro_TauE-like"/>
</dbReference>
<dbReference type="GO" id="GO:0005886">
    <property type="term" value="C:plasma membrane"/>
    <property type="evidence" value="ECO:0007669"/>
    <property type="project" value="UniProtKB-SubCell"/>
</dbReference>
<dbReference type="InterPro" id="IPR052017">
    <property type="entry name" value="TSUP"/>
</dbReference>
<keyword evidence="4 8" id="KW-1003">Cell membrane</keyword>
<dbReference type="Pfam" id="PF01925">
    <property type="entry name" value="TauE"/>
    <property type="match status" value="1"/>
</dbReference>
<dbReference type="PATRIC" id="fig|1225564.3.peg.3054"/>
<keyword evidence="3" id="KW-0813">Transport</keyword>
<keyword evidence="5 8" id="KW-0812">Transmembrane</keyword>
<dbReference type="AlphaFoldDB" id="A0A0H1RDK4"/>
<comment type="similarity">
    <text evidence="2 8">Belongs to the 4-toluene sulfonate uptake permease (TSUP) (TC 2.A.102) family.</text>
</comment>
<feature type="transmembrane region" description="Helical" evidence="8">
    <location>
        <begin position="136"/>
        <end position="152"/>
    </location>
</feature>
<evidence type="ECO:0000256" key="4">
    <source>
        <dbReference type="ARBA" id="ARBA00022475"/>
    </source>
</evidence>
<feature type="transmembrane region" description="Helical" evidence="8">
    <location>
        <begin position="6"/>
        <end position="25"/>
    </location>
</feature>
<dbReference type="RefSeq" id="WP_047189216.1">
    <property type="nucleotide sequence ID" value="NZ_LCYG01000028.1"/>
</dbReference>
<keyword evidence="7 8" id="KW-0472">Membrane</keyword>
<name>A0A0H1RDK4_9HYPH</name>
<comment type="subcellular location">
    <subcellularLocation>
        <location evidence="1 8">Cell membrane</location>
        <topology evidence="1 8">Multi-pass membrane protein</topology>
    </subcellularLocation>
</comment>
<comment type="caution">
    <text evidence="9">The sequence shown here is derived from an EMBL/GenBank/DDBJ whole genome shotgun (WGS) entry which is preliminary data.</text>
</comment>
<dbReference type="PANTHER" id="PTHR30269:SF37">
    <property type="entry name" value="MEMBRANE TRANSPORTER PROTEIN"/>
    <property type="match status" value="1"/>
</dbReference>
<evidence type="ECO:0000256" key="7">
    <source>
        <dbReference type="ARBA" id="ARBA00023136"/>
    </source>
</evidence>
<feature type="transmembrane region" description="Helical" evidence="8">
    <location>
        <begin position="227"/>
        <end position="245"/>
    </location>
</feature>
<sequence>MITNPLFYAAAIPAVTLMGLAKGGFSGLGLLSLPLMALVVSPVQAAAITLPLLIVQDVVSVWAYRYTWDKRNVVLLVAGAMSGILTGYLLAAQVSDAAIKLSVGVISVAFAIRRMVLERSATPPEAAPADTPRGLFWGWVTGFTSMIAHAGGPPFQIYVMPQKLPRDVFVGTGAVVFAIINWIKVPPYMALGQFTMENLTTAAALFPVAIASTWAGVLLVRRVSGQSFYTAVYILLVLVGAKLIYDGAGTLI</sequence>
<accession>A0A0H1RDK4</accession>
<evidence type="ECO:0000313" key="10">
    <source>
        <dbReference type="Proteomes" id="UP000035489"/>
    </source>
</evidence>
<gene>
    <name evidence="9" type="ORF">AA309_11780</name>
</gene>
<evidence type="ECO:0000256" key="2">
    <source>
        <dbReference type="ARBA" id="ARBA00009142"/>
    </source>
</evidence>
<evidence type="ECO:0000256" key="3">
    <source>
        <dbReference type="ARBA" id="ARBA00022448"/>
    </source>
</evidence>
<keyword evidence="6 8" id="KW-1133">Transmembrane helix</keyword>
<reference evidence="9 10" key="1">
    <citation type="submission" date="2015-05" db="EMBL/GenBank/DDBJ databases">
        <title>Draft genome sequence of Microvirga vignae strain BR3299, a novel nitrogen fixing bacteria isolated from Brazil semi-aired region.</title>
        <authorList>
            <person name="Zilli J.E."/>
            <person name="Passos S.R."/>
            <person name="Leite J."/>
            <person name="Baldani J.I."/>
            <person name="Xavier G.R."/>
            <person name="Rumjaneck N.G."/>
            <person name="Simoes-Araujo J.L."/>
        </authorList>
    </citation>
    <scope>NUCLEOTIDE SEQUENCE [LARGE SCALE GENOMIC DNA]</scope>
    <source>
        <strain evidence="9 10">BR3299</strain>
    </source>
</reference>
<evidence type="ECO:0000256" key="8">
    <source>
        <dbReference type="RuleBase" id="RU363041"/>
    </source>
</evidence>
<dbReference type="Proteomes" id="UP000035489">
    <property type="component" value="Unassembled WGS sequence"/>
</dbReference>
<keyword evidence="10" id="KW-1185">Reference proteome</keyword>
<feature type="transmembrane region" description="Helical" evidence="8">
    <location>
        <begin position="73"/>
        <end position="91"/>
    </location>
</feature>
<evidence type="ECO:0000256" key="5">
    <source>
        <dbReference type="ARBA" id="ARBA00022692"/>
    </source>
</evidence>
<organism evidence="9 10">
    <name type="scientific">Microvirga vignae</name>
    <dbReference type="NCBI Taxonomy" id="1225564"/>
    <lineage>
        <taxon>Bacteria</taxon>
        <taxon>Pseudomonadati</taxon>
        <taxon>Pseudomonadota</taxon>
        <taxon>Alphaproteobacteria</taxon>
        <taxon>Hyphomicrobiales</taxon>
        <taxon>Methylobacteriaceae</taxon>
        <taxon>Microvirga</taxon>
    </lineage>
</organism>
<dbReference type="OrthoDB" id="7028171at2"/>
<dbReference type="EMBL" id="LCYG01000028">
    <property type="protein sequence ID" value="KLK92921.1"/>
    <property type="molecule type" value="Genomic_DNA"/>
</dbReference>
<evidence type="ECO:0000313" key="9">
    <source>
        <dbReference type="EMBL" id="KLK92921.1"/>
    </source>
</evidence>
<proteinExistence type="inferred from homology"/>
<feature type="transmembrane region" description="Helical" evidence="8">
    <location>
        <begin position="164"/>
        <end position="183"/>
    </location>
</feature>
<protein>
    <recommendedName>
        <fullName evidence="8">Probable membrane transporter protein</fullName>
    </recommendedName>
</protein>
<evidence type="ECO:0000256" key="6">
    <source>
        <dbReference type="ARBA" id="ARBA00022989"/>
    </source>
</evidence>
<evidence type="ECO:0000256" key="1">
    <source>
        <dbReference type="ARBA" id="ARBA00004651"/>
    </source>
</evidence>
<dbReference type="STRING" id="1225564.AA309_11780"/>
<feature type="transmembrane region" description="Helical" evidence="8">
    <location>
        <begin position="203"/>
        <end position="220"/>
    </location>
</feature>